<proteinExistence type="predicted"/>
<gene>
    <name evidence="2" type="ORF">QNN03_11675</name>
</gene>
<sequence length="466" mass="51974">MTKWVTFDPPSEGQDSSDAESQGCPDGVWPDSTYKTSGQALQNRGLIKITKRRGHWSAHLTEKGRQHLTDRGIRPVEQSTRPPERPARKPAPPRPRAVPKARTNYADQLLEELAANDGCLIKPIESDPHSVNWASRVNAARKSGKIPHTQELHGYRTHRGYEIKLVDIPAWRLAELTPLPVPARLTKPHAVVAALQKQPQPLGLTKPLQGRALRIIQTVIAATTAQGHKASLGTTQGAPPPHRHRKAPPHFSITAHGESVGFLVLQEQDRNEHVPTDKELADAKKHSWMRIPRFDYTPSSRLRFMLRGGSPHRASEWADLPDRPLEDQLAEIAQEVGLRGEAAERKRLADQQAREVQQKRWEAAMQEAHAAYAHAYRVKQLGEQADTWYQARRLTEYVTAVGVHAASLSPGQERTEVEAWLAFADAHLQSLTESVSAPKLPTPPKPSGDDLKPFLGHWSPYGPRSY</sequence>
<dbReference type="Proteomes" id="UP001241926">
    <property type="component" value="Unassembled WGS sequence"/>
</dbReference>
<comment type="caution">
    <text evidence="2">The sequence shown here is derived from an EMBL/GenBank/DDBJ whole genome shotgun (WGS) entry which is preliminary data.</text>
</comment>
<protein>
    <recommendedName>
        <fullName evidence="4">PE-PGRS family protein</fullName>
    </recommendedName>
</protein>
<accession>A0ABT7IYE0</accession>
<reference evidence="2 3" key="1">
    <citation type="submission" date="2023-05" db="EMBL/GenBank/DDBJ databases">
        <title>Streptomyces fuscus sp. nov., a brown-black pigment producing actinomyces isolated from dry sand of Sea duck farm.</title>
        <authorList>
            <person name="Xie J."/>
            <person name="Shen N."/>
        </authorList>
    </citation>
    <scope>NUCLEOTIDE SEQUENCE [LARGE SCALE GENOMIC DNA]</scope>
    <source>
        <strain evidence="2 3">GXMU-J15</strain>
    </source>
</reference>
<dbReference type="EMBL" id="JASJUS010000009">
    <property type="protein sequence ID" value="MDL2077099.1"/>
    <property type="molecule type" value="Genomic_DNA"/>
</dbReference>
<feature type="region of interest" description="Disordered" evidence="1">
    <location>
        <begin position="55"/>
        <end position="100"/>
    </location>
</feature>
<keyword evidence="3" id="KW-1185">Reference proteome</keyword>
<evidence type="ECO:0000313" key="3">
    <source>
        <dbReference type="Proteomes" id="UP001241926"/>
    </source>
</evidence>
<evidence type="ECO:0000256" key="1">
    <source>
        <dbReference type="SAM" id="MobiDB-lite"/>
    </source>
</evidence>
<feature type="region of interest" description="Disordered" evidence="1">
    <location>
        <begin position="1"/>
        <end position="40"/>
    </location>
</feature>
<evidence type="ECO:0000313" key="2">
    <source>
        <dbReference type="EMBL" id="MDL2077099.1"/>
    </source>
</evidence>
<organism evidence="2 3">
    <name type="scientific">Streptomyces fuscus</name>
    <dbReference type="NCBI Taxonomy" id="3048495"/>
    <lineage>
        <taxon>Bacteria</taxon>
        <taxon>Bacillati</taxon>
        <taxon>Actinomycetota</taxon>
        <taxon>Actinomycetes</taxon>
        <taxon>Kitasatosporales</taxon>
        <taxon>Streptomycetaceae</taxon>
        <taxon>Streptomyces</taxon>
    </lineage>
</organism>
<dbReference type="RefSeq" id="WP_285432447.1">
    <property type="nucleotide sequence ID" value="NZ_JASJUS010000009.1"/>
</dbReference>
<feature type="compositionally biased region" description="Basic and acidic residues" evidence="1">
    <location>
        <begin position="60"/>
        <end position="74"/>
    </location>
</feature>
<feature type="region of interest" description="Disordered" evidence="1">
    <location>
        <begin position="434"/>
        <end position="466"/>
    </location>
</feature>
<evidence type="ECO:0008006" key="4">
    <source>
        <dbReference type="Google" id="ProtNLM"/>
    </source>
</evidence>
<name>A0ABT7IYE0_9ACTN</name>